<dbReference type="PROSITE" id="PS51918">
    <property type="entry name" value="RADICAL_SAM"/>
    <property type="match status" value="1"/>
</dbReference>
<dbReference type="NCBIfam" id="TIGR00539">
    <property type="entry name" value="hemN_rel"/>
    <property type="match status" value="1"/>
</dbReference>
<dbReference type="SFLD" id="SFLDS00029">
    <property type="entry name" value="Radical_SAM"/>
    <property type="match status" value="1"/>
</dbReference>
<dbReference type="GO" id="GO:0006779">
    <property type="term" value="P:porphyrin-containing compound biosynthetic process"/>
    <property type="evidence" value="ECO:0007669"/>
    <property type="project" value="InterPro"/>
</dbReference>
<proteinExistence type="inferred from homology"/>
<dbReference type="SUPFAM" id="SSF102114">
    <property type="entry name" value="Radical SAM enzymes"/>
    <property type="match status" value="1"/>
</dbReference>
<dbReference type="EMBL" id="DWWM01000032">
    <property type="protein sequence ID" value="HJC36535.1"/>
    <property type="molecule type" value="Genomic_DNA"/>
</dbReference>
<dbReference type="Gene3D" id="3.30.750.200">
    <property type="match status" value="1"/>
</dbReference>
<keyword evidence="3" id="KW-0408">Iron</keyword>
<dbReference type="PANTHER" id="PTHR13932">
    <property type="entry name" value="COPROPORPHYRINIGEN III OXIDASE"/>
    <property type="match status" value="1"/>
</dbReference>
<comment type="similarity">
    <text evidence="1">Belongs to the anaerobic coproporphyrinogen-III oxidase family. HemW subfamily.</text>
</comment>
<reference evidence="5" key="2">
    <citation type="submission" date="2021-04" db="EMBL/GenBank/DDBJ databases">
        <authorList>
            <person name="Gilroy R."/>
        </authorList>
    </citation>
    <scope>NUCLEOTIDE SEQUENCE</scope>
    <source>
        <strain evidence="5">CHK187-11901</strain>
    </source>
</reference>
<dbReference type="SFLD" id="SFLDG01065">
    <property type="entry name" value="anaerobic_coproporphyrinogen-I"/>
    <property type="match status" value="1"/>
</dbReference>
<evidence type="ECO:0000256" key="3">
    <source>
        <dbReference type="RuleBase" id="RU364116"/>
    </source>
</evidence>
<keyword evidence="3" id="KW-0949">S-adenosyl-L-methionine</keyword>
<feature type="domain" description="Radical SAM core" evidence="4">
    <location>
        <begin position="1"/>
        <end position="225"/>
    </location>
</feature>
<dbReference type="GO" id="GO:0005737">
    <property type="term" value="C:cytoplasm"/>
    <property type="evidence" value="ECO:0007669"/>
    <property type="project" value="UniProtKB-SubCell"/>
</dbReference>
<organism evidence="5 6">
    <name type="scientific">Candidatus Merdibacter merdavium</name>
    <dbReference type="NCBI Taxonomy" id="2838692"/>
    <lineage>
        <taxon>Bacteria</taxon>
        <taxon>Bacillati</taxon>
        <taxon>Bacillota</taxon>
        <taxon>Erysipelotrichia</taxon>
        <taxon>Erysipelotrichales</taxon>
        <taxon>Erysipelotrichaceae</taxon>
        <taxon>Merdibacter</taxon>
    </lineage>
</organism>
<dbReference type="InterPro" id="IPR034505">
    <property type="entry name" value="Coproporphyrinogen-III_oxidase"/>
</dbReference>
<dbReference type="InterPro" id="IPR058240">
    <property type="entry name" value="rSAM_sf"/>
</dbReference>
<dbReference type="Pfam" id="PF04055">
    <property type="entry name" value="Radical_SAM"/>
    <property type="match status" value="1"/>
</dbReference>
<dbReference type="AlphaFoldDB" id="A0A9D2NQ75"/>
<dbReference type="GO" id="GO:0046872">
    <property type="term" value="F:metal ion binding"/>
    <property type="evidence" value="ECO:0007669"/>
    <property type="project" value="UniProtKB-UniRule"/>
</dbReference>
<dbReference type="SFLD" id="SFLDF00562">
    <property type="entry name" value="HemN-like__clustered_with_heat"/>
    <property type="match status" value="1"/>
</dbReference>
<comment type="caution">
    <text evidence="5">The sequence shown here is derived from an EMBL/GenBank/DDBJ whole genome shotgun (WGS) entry which is preliminary data.</text>
</comment>
<dbReference type="InterPro" id="IPR006638">
    <property type="entry name" value="Elp3/MiaA/NifB-like_rSAM"/>
</dbReference>
<keyword evidence="3" id="KW-0411">Iron-sulfur</keyword>
<keyword evidence="3" id="KW-0143">Chaperone</keyword>
<dbReference type="Proteomes" id="UP000823896">
    <property type="component" value="Unassembled WGS sequence"/>
</dbReference>
<accession>A0A9D2NQ75</accession>
<keyword evidence="3" id="KW-0963">Cytoplasm</keyword>
<keyword evidence="3" id="KW-0004">4Fe-4S</keyword>
<keyword evidence="3" id="KW-0479">Metal-binding</keyword>
<evidence type="ECO:0000313" key="5">
    <source>
        <dbReference type="EMBL" id="HJC36535.1"/>
    </source>
</evidence>
<evidence type="ECO:0000256" key="2">
    <source>
        <dbReference type="ARBA" id="ARBA00017228"/>
    </source>
</evidence>
<evidence type="ECO:0000313" key="6">
    <source>
        <dbReference type="Proteomes" id="UP000823896"/>
    </source>
</evidence>
<evidence type="ECO:0000259" key="4">
    <source>
        <dbReference type="PROSITE" id="PS51918"/>
    </source>
</evidence>
<dbReference type="Pfam" id="PF06969">
    <property type="entry name" value="HemN_C"/>
    <property type="match status" value="1"/>
</dbReference>
<evidence type="ECO:0000256" key="1">
    <source>
        <dbReference type="ARBA" id="ARBA00006100"/>
    </source>
</evidence>
<name>A0A9D2NQ75_9FIRM</name>
<gene>
    <name evidence="5" type="primary">hemW</name>
    <name evidence="5" type="ORF">H9702_05335</name>
</gene>
<dbReference type="InterPro" id="IPR010723">
    <property type="entry name" value="HemN_C"/>
</dbReference>
<comment type="subcellular location">
    <subcellularLocation>
        <location evidence="3">Cytoplasm</location>
    </subcellularLocation>
</comment>
<dbReference type="GO" id="GO:0004109">
    <property type="term" value="F:coproporphyrinogen oxidase activity"/>
    <property type="evidence" value="ECO:0007669"/>
    <property type="project" value="InterPro"/>
</dbReference>
<dbReference type="SMART" id="SM00729">
    <property type="entry name" value="Elp3"/>
    <property type="match status" value="1"/>
</dbReference>
<dbReference type="PANTHER" id="PTHR13932:SF5">
    <property type="entry name" value="RADICAL S-ADENOSYL METHIONINE DOMAIN-CONTAINING PROTEIN 1, MITOCHONDRIAL"/>
    <property type="match status" value="1"/>
</dbReference>
<protein>
    <recommendedName>
        <fullName evidence="2 3">Heme chaperone HemW</fullName>
    </recommendedName>
</protein>
<comment type="function">
    <text evidence="3">Probably acts as a heme chaperone, transferring heme to an unknown acceptor. Binds one molecule of heme per monomer, possibly covalently. Binds 1 [4Fe-4S] cluster. The cluster is coordinated with 3 cysteines and an exchangeable S-adenosyl-L-methionine.</text>
</comment>
<reference evidence="5" key="1">
    <citation type="journal article" date="2021" name="PeerJ">
        <title>Extensive microbial diversity within the chicken gut microbiome revealed by metagenomics and culture.</title>
        <authorList>
            <person name="Gilroy R."/>
            <person name="Ravi A."/>
            <person name="Getino M."/>
            <person name="Pursley I."/>
            <person name="Horton D.L."/>
            <person name="Alikhan N.F."/>
            <person name="Baker D."/>
            <person name="Gharbi K."/>
            <person name="Hall N."/>
            <person name="Watson M."/>
            <person name="Adriaenssens E.M."/>
            <person name="Foster-Nyarko E."/>
            <person name="Jarju S."/>
            <person name="Secka A."/>
            <person name="Antonio M."/>
            <person name="Oren A."/>
            <person name="Chaudhuri R.R."/>
            <person name="La Ragione R."/>
            <person name="Hildebrand F."/>
            <person name="Pallen M.J."/>
        </authorList>
    </citation>
    <scope>NUCLEOTIDE SEQUENCE</scope>
    <source>
        <strain evidence="5">CHK187-11901</strain>
    </source>
</reference>
<keyword evidence="3" id="KW-0349">Heme</keyword>
<sequence>MTSAYVHIPFCASICAYCDFTRWLYQPALCARWLQQLAAETSAKLQGPLKTLYIGGGTPSVLECGQLDALLSIFDPYAGEIQEYTMEANPESLDAGKIAIAKKHGVNRISLGVQSFDPALLRRMNRRHDVSDVRRCLHDLLEAGITNVSADLIYGLPEQSMAQWQEDLRLAAQLPFSHLSLYSLTIEEHSLFGVQGVKQADDELEYAMYAYAIDFLKEHGYIQYEIANFARDGLRSMHNQVYWRYEDFHGIGCGASGKEAWGRYDNTRSLQEYIACGPCPQRIELDDREQMFETLMMGLRLREGMSLRHFEERFHMRAEEAFPAAMASHLGKDLFEEEGCLRVSEEGKFILNDILIDFL</sequence>
<dbReference type="InterPro" id="IPR004559">
    <property type="entry name" value="HemW-like"/>
</dbReference>
<dbReference type="InterPro" id="IPR007197">
    <property type="entry name" value="rSAM"/>
</dbReference>
<dbReference type="GO" id="GO:0051539">
    <property type="term" value="F:4 iron, 4 sulfur cluster binding"/>
    <property type="evidence" value="ECO:0007669"/>
    <property type="project" value="UniProtKB-UniRule"/>
</dbReference>